<keyword evidence="3 8" id="KW-0812">Transmembrane</keyword>
<keyword evidence="7" id="KW-0224">Dipeptidase</keyword>
<dbReference type="InterPro" id="IPR032466">
    <property type="entry name" value="Metal_Hydrolase"/>
</dbReference>
<dbReference type="NCBIfam" id="TIGR00820">
    <property type="entry name" value="zip"/>
    <property type="match status" value="1"/>
</dbReference>
<feature type="region of interest" description="Disordered" evidence="9">
    <location>
        <begin position="208"/>
        <end position="236"/>
    </location>
</feature>
<evidence type="ECO:0000256" key="6">
    <source>
        <dbReference type="ARBA" id="ARBA00023136"/>
    </source>
</evidence>
<name>A0A8H7Q2B7_MORIS</name>
<dbReference type="PROSITE" id="PS51365">
    <property type="entry name" value="RENAL_DIPEPTIDASE_2"/>
    <property type="match status" value="1"/>
</dbReference>
<sequence>MAPSLIFSGLLYTAMFGIARAAPDDECSSHPPADYNMSMHIAAVFIILVASGLGAFIPVLAKVLPYFKVPGKIITLGKFAGSGIILATGFIHMLPSAMDNLTSPCLPSVWNTGYPAFATLFAMLAALAMQLIEHLAAEHAHKRQQANAKHDEQAFPDIENVKEQQDAMSKSNEKTISKSQETLIESRPCQTPVNVNDAAAVMALSHIHSHHTHTHEGSKDHYPHSHHHHHAHAASHGHDHGDILMLAGTKDLSTFILEIGITFHSVIIGIALGVSPGDEFIGLLIALCFHQFFEGFALGARLVELQFGTYRHAFIMAIVFALTTPIGCVIGIAISQSYDANSVSALLTQGIFDSVSAGILIYMAFVNLIATEMVHDEGFKKLDKTTKWSYFAAMWFGVAIMSVIVRRYLSPSYIFVDMRAFIAGAIALLAYAVSAQDQIPISHSESYIARANKLLEQQPIIDTHNDWPIFLKFYHGGKIANIDLENMNNSHTDIKRLREGHVGGQFWSIYYPCEDKDANQVKEAEELMDLVQRITKRYPETFQLANSVDEYNEAIKNGRIASMFGVEGGQHIDSSMAVLRQFYESGVRYMTLTHNCHTPWAESQSPATEYPFPPGTGLTNFGRKIVKEMNRLGMFVDISHVAHATMHAVLDVTEAPVLFSHTSSHALCPIERNVPDTVLRRLNETDGVVMVNFYSRFVECDSSKRATLSQVADHIEHIAAIAGRDKVGLGSDFNGIDVTPVGLEDVSKYPDLIAELLRRGWSDEDVKGVAGGNLLRIWRGLEAARDKLVDRFPDESYIEDEDKA</sequence>
<evidence type="ECO:0000256" key="2">
    <source>
        <dbReference type="ARBA" id="ARBA00022448"/>
    </source>
</evidence>
<feature type="compositionally biased region" description="Basic and acidic residues" evidence="9">
    <location>
        <begin position="214"/>
        <end position="223"/>
    </location>
</feature>
<gene>
    <name evidence="10" type="ORF">INT43_006765</name>
</gene>
<feature type="transmembrane region" description="Helical" evidence="8">
    <location>
        <begin position="73"/>
        <end position="94"/>
    </location>
</feature>
<dbReference type="GO" id="GO:0006508">
    <property type="term" value="P:proteolysis"/>
    <property type="evidence" value="ECO:0007669"/>
    <property type="project" value="UniProtKB-KW"/>
</dbReference>
<dbReference type="EMBL" id="JAEPQZ010000003">
    <property type="protein sequence ID" value="KAG2183754.1"/>
    <property type="molecule type" value="Genomic_DNA"/>
</dbReference>
<feature type="transmembrane region" description="Helical" evidence="8">
    <location>
        <begin position="280"/>
        <end position="300"/>
    </location>
</feature>
<keyword evidence="7" id="KW-0378">Hydrolase</keyword>
<dbReference type="CDD" id="cd01301">
    <property type="entry name" value="rDP_like"/>
    <property type="match status" value="1"/>
</dbReference>
<comment type="similarity">
    <text evidence="8">Belongs to the ZIP transporter (TC 2.A.5) family.</text>
</comment>
<dbReference type="PANTHER" id="PTHR10443">
    <property type="entry name" value="MICROSOMAL DIPEPTIDASE"/>
    <property type="match status" value="1"/>
</dbReference>
<feature type="compositionally biased region" description="Basic and acidic residues" evidence="9">
    <location>
        <begin position="163"/>
        <end position="176"/>
    </location>
</feature>
<feature type="transmembrane region" description="Helical" evidence="8">
    <location>
        <begin position="346"/>
        <end position="369"/>
    </location>
</feature>
<feature type="transmembrane region" description="Helical" evidence="8">
    <location>
        <begin position="255"/>
        <end position="274"/>
    </location>
</feature>
<feature type="transmembrane region" description="Helical" evidence="8">
    <location>
        <begin position="312"/>
        <end position="334"/>
    </location>
</feature>
<dbReference type="InterPro" id="IPR003689">
    <property type="entry name" value="ZIP"/>
</dbReference>
<comment type="similarity">
    <text evidence="7">Belongs to the metallo-dependent hydrolases superfamily. Peptidase M19 family.</text>
</comment>
<evidence type="ECO:0000256" key="3">
    <source>
        <dbReference type="ARBA" id="ARBA00022692"/>
    </source>
</evidence>
<keyword evidence="11" id="KW-1185">Reference proteome</keyword>
<dbReference type="GO" id="GO:0046872">
    <property type="term" value="F:metal ion binding"/>
    <property type="evidence" value="ECO:0007669"/>
    <property type="project" value="UniProtKB-UniRule"/>
</dbReference>
<evidence type="ECO:0000256" key="5">
    <source>
        <dbReference type="ARBA" id="ARBA00023065"/>
    </source>
</evidence>
<protein>
    <recommendedName>
        <fullName evidence="7">Dipeptidase</fullName>
        <ecNumber evidence="7">3.4.13.19</ecNumber>
    </recommendedName>
</protein>
<keyword evidence="6 8" id="KW-0472">Membrane</keyword>
<dbReference type="PANTHER" id="PTHR10443:SF12">
    <property type="entry name" value="DIPEPTIDASE"/>
    <property type="match status" value="1"/>
</dbReference>
<dbReference type="EC" id="3.4.13.19" evidence="7"/>
<evidence type="ECO:0000313" key="10">
    <source>
        <dbReference type="EMBL" id="KAG2183754.1"/>
    </source>
</evidence>
<feature type="transmembrane region" description="Helical" evidence="8">
    <location>
        <begin position="390"/>
        <end position="408"/>
    </location>
</feature>
<feature type="compositionally biased region" description="Basic residues" evidence="9">
    <location>
        <begin position="224"/>
        <end position="235"/>
    </location>
</feature>
<proteinExistence type="inferred from homology"/>
<dbReference type="GO" id="GO:0016020">
    <property type="term" value="C:membrane"/>
    <property type="evidence" value="ECO:0007669"/>
    <property type="project" value="UniProtKB-SubCell"/>
</dbReference>
<keyword evidence="2 8" id="KW-0813">Transport</keyword>
<comment type="caution">
    <text evidence="10">The sequence shown here is derived from an EMBL/GenBank/DDBJ whole genome shotgun (WGS) entry which is preliminary data.</text>
</comment>
<keyword evidence="7" id="KW-0645">Protease</keyword>
<feature type="region of interest" description="Disordered" evidence="9">
    <location>
        <begin position="163"/>
        <end position="185"/>
    </location>
</feature>
<evidence type="ECO:0000256" key="8">
    <source>
        <dbReference type="RuleBase" id="RU362088"/>
    </source>
</evidence>
<dbReference type="InterPro" id="IPR008257">
    <property type="entry name" value="Pept_M19"/>
</dbReference>
<dbReference type="Proteomes" id="UP000654370">
    <property type="component" value="Unassembled WGS sequence"/>
</dbReference>
<comment type="subcellular location">
    <subcellularLocation>
        <location evidence="1 8">Membrane</location>
        <topology evidence="1 8">Multi-pass membrane protein</topology>
    </subcellularLocation>
</comment>
<evidence type="ECO:0000313" key="11">
    <source>
        <dbReference type="Proteomes" id="UP000654370"/>
    </source>
</evidence>
<dbReference type="Pfam" id="PF02535">
    <property type="entry name" value="Zip"/>
    <property type="match status" value="1"/>
</dbReference>
<dbReference type="SUPFAM" id="SSF51556">
    <property type="entry name" value="Metallo-dependent hydrolases"/>
    <property type="match status" value="1"/>
</dbReference>
<feature type="transmembrane region" description="Helical" evidence="8">
    <location>
        <begin position="37"/>
        <end position="61"/>
    </location>
</feature>
<feature type="chain" id="PRO_5034527673" description="Dipeptidase" evidence="7">
    <location>
        <begin position="22"/>
        <end position="804"/>
    </location>
</feature>
<dbReference type="Gene3D" id="3.20.20.140">
    <property type="entry name" value="Metal-dependent hydrolases"/>
    <property type="match status" value="1"/>
</dbReference>
<evidence type="ECO:0000256" key="4">
    <source>
        <dbReference type="ARBA" id="ARBA00022989"/>
    </source>
</evidence>
<dbReference type="AlphaFoldDB" id="A0A8H7Q2B7"/>
<keyword evidence="5 8" id="KW-0406">Ion transport</keyword>
<feature type="signal peptide" evidence="7">
    <location>
        <begin position="1"/>
        <end position="21"/>
    </location>
</feature>
<dbReference type="OrthoDB" id="445695at2759"/>
<keyword evidence="7" id="KW-0482">Metalloprotease</keyword>
<dbReference type="InterPro" id="IPR000180">
    <property type="entry name" value="Dipep_AS"/>
</dbReference>
<keyword evidence="7" id="KW-0479">Metal-binding</keyword>
<comment type="catalytic activity">
    <reaction evidence="7">
        <text>an L-aminoacyl-L-amino acid + H2O = 2 an L-alpha-amino acid</text>
        <dbReference type="Rhea" id="RHEA:48940"/>
        <dbReference type="ChEBI" id="CHEBI:15377"/>
        <dbReference type="ChEBI" id="CHEBI:59869"/>
        <dbReference type="ChEBI" id="CHEBI:77460"/>
        <dbReference type="EC" id="3.4.13.19"/>
    </reaction>
</comment>
<evidence type="ECO:0000256" key="9">
    <source>
        <dbReference type="SAM" id="MobiDB-lite"/>
    </source>
</evidence>
<comment type="cofactor">
    <cofactor evidence="7">
        <name>Zn(2+)</name>
        <dbReference type="ChEBI" id="CHEBI:29105"/>
    </cofactor>
</comment>
<keyword evidence="4 8" id="KW-1133">Transmembrane helix</keyword>
<dbReference type="InterPro" id="IPR004698">
    <property type="entry name" value="Zn/Fe_permease_fun/pln"/>
</dbReference>
<keyword evidence="7" id="KW-0732">Signal</keyword>
<accession>A0A8H7Q2B7</accession>
<feature type="transmembrane region" description="Helical" evidence="8">
    <location>
        <begin position="114"/>
        <end position="132"/>
    </location>
</feature>
<dbReference type="PROSITE" id="PS00869">
    <property type="entry name" value="RENAL_DIPEPTIDASE_1"/>
    <property type="match status" value="1"/>
</dbReference>
<reference evidence="10" key="1">
    <citation type="submission" date="2020-12" db="EMBL/GenBank/DDBJ databases">
        <title>Metabolic potential, ecology and presence of endohyphal bacteria is reflected in genomic diversity of Mucoromycotina.</title>
        <authorList>
            <person name="Muszewska A."/>
            <person name="Okrasinska A."/>
            <person name="Steczkiewicz K."/>
            <person name="Drgas O."/>
            <person name="Orlowska M."/>
            <person name="Perlinska-Lenart U."/>
            <person name="Aleksandrzak-Piekarczyk T."/>
            <person name="Szatraj K."/>
            <person name="Zielenkiewicz U."/>
            <person name="Pilsyk S."/>
            <person name="Malc E."/>
            <person name="Mieczkowski P."/>
            <person name="Kruszewska J.S."/>
            <person name="Biernat P."/>
            <person name="Pawlowska J."/>
        </authorList>
    </citation>
    <scope>NUCLEOTIDE SEQUENCE</scope>
    <source>
        <strain evidence="10">WA0000067209</strain>
    </source>
</reference>
<evidence type="ECO:0000256" key="1">
    <source>
        <dbReference type="ARBA" id="ARBA00004141"/>
    </source>
</evidence>
<dbReference type="GO" id="GO:0005385">
    <property type="term" value="F:zinc ion transmembrane transporter activity"/>
    <property type="evidence" value="ECO:0007669"/>
    <property type="project" value="InterPro"/>
</dbReference>
<evidence type="ECO:0000256" key="7">
    <source>
        <dbReference type="RuleBase" id="RU341113"/>
    </source>
</evidence>
<dbReference type="Pfam" id="PF01244">
    <property type="entry name" value="Peptidase_M19"/>
    <property type="match status" value="1"/>
</dbReference>
<keyword evidence="7" id="KW-0862">Zinc</keyword>
<organism evidence="10 11">
    <name type="scientific">Mortierella isabellina</name>
    <name type="common">Filamentous fungus</name>
    <name type="synonym">Umbelopsis isabellina</name>
    <dbReference type="NCBI Taxonomy" id="91625"/>
    <lineage>
        <taxon>Eukaryota</taxon>
        <taxon>Fungi</taxon>
        <taxon>Fungi incertae sedis</taxon>
        <taxon>Mucoromycota</taxon>
        <taxon>Mucoromycotina</taxon>
        <taxon>Umbelopsidomycetes</taxon>
        <taxon>Umbelopsidales</taxon>
        <taxon>Umbelopsidaceae</taxon>
        <taxon>Umbelopsis</taxon>
    </lineage>
</organism>
<dbReference type="GO" id="GO:0070573">
    <property type="term" value="F:metallodipeptidase activity"/>
    <property type="evidence" value="ECO:0007669"/>
    <property type="project" value="InterPro"/>
</dbReference>